<dbReference type="PANTHER" id="PTHR41983:SF2">
    <property type="entry name" value="SHORT-CHAIN FATTY ACID TRANSPORTER-RELATED"/>
    <property type="match status" value="1"/>
</dbReference>
<dbReference type="GO" id="GO:0005886">
    <property type="term" value="C:plasma membrane"/>
    <property type="evidence" value="ECO:0007669"/>
    <property type="project" value="TreeGrafter"/>
</dbReference>
<feature type="transmembrane region" description="Helical" evidence="1">
    <location>
        <begin position="15"/>
        <end position="36"/>
    </location>
</feature>
<organism evidence="2 3">
    <name type="scientific">Halomonas elongata</name>
    <dbReference type="NCBI Taxonomy" id="2746"/>
    <lineage>
        <taxon>Bacteria</taxon>
        <taxon>Pseudomonadati</taxon>
        <taxon>Pseudomonadota</taxon>
        <taxon>Gammaproteobacteria</taxon>
        <taxon>Oceanospirillales</taxon>
        <taxon>Halomonadaceae</taxon>
        <taxon>Halomonas</taxon>
    </lineage>
</organism>
<protein>
    <submittedName>
        <fullName evidence="2">Short-chain fatty acids transporter</fullName>
    </submittedName>
</protein>
<dbReference type="InterPro" id="IPR006160">
    <property type="entry name" value="SCFA_transpt_AtoE"/>
</dbReference>
<gene>
    <name evidence="2" type="primary">atoE_2</name>
    <name evidence="2" type="ORF">A8U91_03841</name>
</gene>
<reference evidence="2 3" key="1">
    <citation type="submission" date="2016-06" db="EMBL/GenBank/DDBJ databases">
        <title>Genome sequence of halotolerant plant growth promoting strain of Halomonas elongata HEK1 isolated from salterns of Rann of Kutch, Gujarat, India.</title>
        <authorList>
            <person name="Gaba S."/>
            <person name="Singh R.N."/>
            <person name="Abrol S."/>
            <person name="Kaushik R."/>
            <person name="Saxena A.K."/>
        </authorList>
    </citation>
    <scope>NUCLEOTIDE SEQUENCE [LARGE SCALE GENOMIC DNA]</scope>
    <source>
        <strain evidence="2 3">HEK1</strain>
    </source>
</reference>
<comment type="caution">
    <text evidence="2">The sequence shown here is derived from an EMBL/GenBank/DDBJ whole genome shotgun (WGS) entry which is preliminary data.</text>
</comment>
<feature type="transmembrane region" description="Helical" evidence="1">
    <location>
        <begin position="56"/>
        <end position="75"/>
    </location>
</feature>
<evidence type="ECO:0000313" key="3">
    <source>
        <dbReference type="Proteomes" id="UP000092504"/>
    </source>
</evidence>
<keyword evidence="1" id="KW-1133">Transmembrane helix</keyword>
<keyword evidence="1" id="KW-0472">Membrane</keyword>
<dbReference type="PANTHER" id="PTHR41983">
    <property type="entry name" value="SHORT-CHAIN FATTY ACID TRANSPORTER-RELATED"/>
    <property type="match status" value="1"/>
</dbReference>
<evidence type="ECO:0000313" key="2">
    <source>
        <dbReference type="EMBL" id="OBX34781.1"/>
    </source>
</evidence>
<keyword evidence="1" id="KW-0812">Transmembrane</keyword>
<accession>A0A1B8NXM9</accession>
<dbReference type="Pfam" id="PF02667">
    <property type="entry name" value="SCFA_trans"/>
    <property type="match status" value="1"/>
</dbReference>
<sequence length="185" mass="20553">MQAITNFSVRVVQRYLPSAFVLAVMLTAIVFVLGMAVGGESPQNMAHYWGDGFSNLFTFGMQMTLVLLTGYVLALTAPVQRLLTGLTRQANTPKQALVLTIVVSFVCYYLNWGFGMVAGAILAREMGRRVAVHFPLIVAAAYGESWCAALRLPSRWSSRRPITSWRMPSVSCRWPKRSTLSGTWR</sequence>
<dbReference type="EMBL" id="MAJD01000002">
    <property type="protein sequence ID" value="OBX34781.1"/>
    <property type="molecule type" value="Genomic_DNA"/>
</dbReference>
<feature type="transmembrane region" description="Helical" evidence="1">
    <location>
        <begin position="96"/>
        <end position="122"/>
    </location>
</feature>
<name>A0A1B8NXM9_HALEL</name>
<proteinExistence type="predicted"/>
<dbReference type="PATRIC" id="fig|2746.7.peg.3956"/>
<evidence type="ECO:0000256" key="1">
    <source>
        <dbReference type="SAM" id="Phobius"/>
    </source>
</evidence>
<dbReference type="AlphaFoldDB" id="A0A1B8NXM9"/>
<dbReference type="Proteomes" id="UP000092504">
    <property type="component" value="Unassembled WGS sequence"/>
</dbReference>